<dbReference type="Gene3D" id="3.30.499.10">
    <property type="entry name" value="Aconitase, domain 3"/>
    <property type="match status" value="2"/>
</dbReference>
<reference evidence="6 7" key="1">
    <citation type="journal article" date="2018" name="ISME J.">
        <title>A methanotrophic archaeon couples anaerobic oxidation of methane to Fe(III) reduction.</title>
        <authorList>
            <person name="Cai C."/>
            <person name="Leu A.O."/>
            <person name="Xie G.J."/>
            <person name="Guo J."/>
            <person name="Feng Y."/>
            <person name="Zhao J.X."/>
            <person name="Tyson G.W."/>
            <person name="Yuan Z."/>
            <person name="Hu S."/>
        </authorList>
    </citation>
    <scope>NUCLEOTIDE SEQUENCE [LARGE SCALE GENOMIC DNA]</scope>
    <source>
        <strain evidence="6">FeB_12</strain>
    </source>
</reference>
<protein>
    <recommendedName>
        <fullName evidence="5">Aconitase/3-isopropylmalate dehydratase large subunit alpha/beta/alpha domain-containing protein</fullName>
    </recommendedName>
</protein>
<sequence length="536" mass="59490">MTRRRAAPTKSELLQLQKLYKTDEKIGERLGGVPAYLVAYWRRKKNIPKHSLPKFSEVEVRNLWERYGDDEKSGLELGLSKAAFYNWRRRYGIKEKPAFLKLEQLEFNFPGAKLGPTVNALYGKQSVAQKIIARCTVDEREKVEIGETVTIEPDLVVSHYDTVEIVDEFRKGGTEYIWNPNKVVVSYDCVDQRVDPRAMKDFIRRQRIKNVYDTRDGLCHQVILEKGHLLPGQLTLGTNRMGIAYGCVGMYFQAISPRQMAEVWATGRYNLTVPETIRLGISGRKGRAVYAKDIMLSIIKKLTVDGASGKVIEYGGSVVSQMTLSERFLLSSLSIEMGAQAAICPYDATTRRYLTGRNGVSYRPVIPDKNAEYSEIYQISIDQMLPQISLPTGTDDIKPVADLEGTPVQQIILGTLTNGRYDDIRVAAEILKNKKVHPDCRLIVIPASRSVYLEALNKGLIRVLVEAGAILAGSGGAGMTSLADMVSAGETCLATTGSMCRERLASVHAEVYLCSPATAAASALHAAITDPTRFVR</sequence>
<dbReference type="PANTHER" id="PTHR43822">
    <property type="entry name" value="HOMOACONITASE, MITOCHONDRIAL-RELATED"/>
    <property type="match status" value="1"/>
</dbReference>
<dbReference type="GO" id="GO:0016829">
    <property type="term" value="F:lyase activity"/>
    <property type="evidence" value="ECO:0007669"/>
    <property type="project" value="UniProtKB-KW"/>
</dbReference>
<feature type="domain" description="Aconitase/3-isopropylmalate dehydratase large subunit alpha/beta/alpha" evidence="5">
    <location>
        <begin position="201"/>
        <end position="525"/>
    </location>
</feature>
<evidence type="ECO:0000259" key="5">
    <source>
        <dbReference type="Pfam" id="PF00330"/>
    </source>
</evidence>
<organism evidence="6 7">
    <name type="scientific">candidate division GN15 bacterium</name>
    <dbReference type="NCBI Taxonomy" id="2072418"/>
    <lineage>
        <taxon>Bacteria</taxon>
        <taxon>candidate division GN15</taxon>
    </lineage>
</organism>
<keyword evidence="3" id="KW-0411">Iron-sulfur</keyword>
<dbReference type="EMBL" id="PQAP01000140">
    <property type="protein sequence ID" value="PWB70596.1"/>
    <property type="molecule type" value="Genomic_DNA"/>
</dbReference>
<evidence type="ECO:0000256" key="2">
    <source>
        <dbReference type="ARBA" id="ARBA00023004"/>
    </source>
</evidence>
<evidence type="ECO:0000256" key="1">
    <source>
        <dbReference type="ARBA" id="ARBA00022723"/>
    </source>
</evidence>
<dbReference type="Pfam" id="PF00330">
    <property type="entry name" value="Aconitase"/>
    <property type="match status" value="1"/>
</dbReference>
<evidence type="ECO:0000256" key="3">
    <source>
        <dbReference type="ARBA" id="ARBA00023014"/>
    </source>
</evidence>
<dbReference type="GO" id="GO:0046872">
    <property type="term" value="F:metal ion binding"/>
    <property type="evidence" value="ECO:0007669"/>
    <property type="project" value="UniProtKB-KW"/>
</dbReference>
<proteinExistence type="predicted"/>
<keyword evidence="1" id="KW-0479">Metal-binding</keyword>
<name>A0A855X147_9BACT</name>
<dbReference type="InterPro" id="IPR050067">
    <property type="entry name" value="IPM_dehydratase_rel_enz"/>
</dbReference>
<dbReference type="InterPro" id="IPR015931">
    <property type="entry name" value="Acnase/IPM_dHydase_lsu_aba_1/3"/>
</dbReference>
<evidence type="ECO:0000313" key="6">
    <source>
        <dbReference type="EMBL" id="PWB70596.1"/>
    </source>
</evidence>
<accession>A0A855X147</accession>
<dbReference type="GO" id="GO:0043436">
    <property type="term" value="P:oxoacid metabolic process"/>
    <property type="evidence" value="ECO:0007669"/>
    <property type="project" value="UniProtKB-ARBA"/>
</dbReference>
<dbReference type="InterPro" id="IPR036008">
    <property type="entry name" value="Aconitase_4Fe-4S_dom"/>
</dbReference>
<dbReference type="AlphaFoldDB" id="A0A855X147"/>
<evidence type="ECO:0000256" key="4">
    <source>
        <dbReference type="ARBA" id="ARBA00023239"/>
    </source>
</evidence>
<keyword evidence="4" id="KW-0456">Lyase</keyword>
<dbReference type="GO" id="GO:0051536">
    <property type="term" value="F:iron-sulfur cluster binding"/>
    <property type="evidence" value="ECO:0007669"/>
    <property type="project" value="UniProtKB-KW"/>
</dbReference>
<comment type="caution">
    <text evidence="6">The sequence shown here is derived from an EMBL/GenBank/DDBJ whole genome shotgun (WGS) entry which is preliminary data.</text>
</comment>
<dbReference type="Proteomes" id="UP000250918">
    <property type="component" value="Unassembled WGS sequence"/>
</dbReference>
<dbReference type="InterPro" id="IPR001030">
    <property type="entry name" value="Acoase/IPM_deHydtase_lsu_aba"/>
</dbReference>
<dbReference type="SUPFAM" id="SSF53732">
    <property type="entry name" value="Aconitase iron-sulfur domain"/>
    <property type="match status" value="1"/>
</dbReference>
<gene>
    <name evidence="6" type="ORF">C3F09_08900</name>
</gene>
<keyword evidence="2" id="KW-0408">Iron</keyword>
<evidence type="ECO:0000313" key="7">
    <source>
        <dbReference type="Proteomes" id="UP000250918"/>
    </source>
</evidence>
<dbReference type="PANTHER" id="PTHR43822:SF2">
    <property type="entry name" value="HOMOACONITASE, MITOCHONDRIAL"/>
    <property type="match status" value="1"/>
</dbReference>